<accession>A0ABQ8KSH5</accession>
<proteinExistence type="predicted"/>
<dbReference type="EMBL" id="JADCUA010000003">
    <property type="protein sequence ID" value="KAH9841667.1"/>
    <property type="molecule type" value="Genomic_DNA"/>
</dbReference>
<feature type="compositionally biased region" description="Polar residues" evidence="1">
    <location>
        <begin position="122"/>
        <end position="133"/>
    </location>
</feature>
<gene>
    <name evidence="2" type="ORF">C8Q71DRAFT_904406</name>
</gene>
<dbReference type="GeneID" id="72009582"/>
<evidence type="ECO:0000313" key="3">
    <source>
        <dbReference type="Proteomes" id="UP000814176"/>
    </source>
</evidence>
<dbReference type="Proteomes" id="UP000814176">
    <property type="component" value="Unassembled WGS sequence"/>
</dbReference>
<sequence>MRSIAAVHPRTDPRTTTALTNTTCITHWTMRETVICPTLPTSTPSDTPHPSISFIYRRRQCKSPHARAARCRSDELCIDVHTLAAQKCLQLVAHPTGDARHTSLKARAHAGMPRSLELGVSAQPSTSHSNAQLTDAGLPPQPSPLYAARSGLPVALPSAARRTVRDVRGSERSAWMAQNLGATDANANARTRRTNAAALHGGQWRVSIVPSLPRFDSRLSADCTLPAAPRPHRRPHPAYATLKDAYVCVPQAALSMRDEWNGGRGCEERFRMGAASGELRIPDEGG</sequence>
<dbReference type="RefSeq" id="XP_047782966.1">
    <property type="nucleotide sequence ID" value="XM_047928850.1"/>
</dbReference>
<protein>
    <submittedName>
        <fullName evidence="2">Uncharacterized protein</fullName>
    </submittedName>
</protein>
<name>A0ABQ8KSH5_9APHY</name>
<organism evidence="2 3">
    <name type="scientific">Rhodofomes roseus</name>
    <dbReference type="NCBI Taxonomy" id="34475"/>
    <lineage>
        <taxon>Eukaryota</taxon>
        <taxon>Fungi</taxon>
        <taxon>Dikarya</taxon>
        <taxon>Basidiomycota</taxon>
        <taxon>Agaricomycotina</taxon>
        <taxon>Agaricomycetes</taxon>
        <taxon>Polyporales</taxon>
        <taxon>Rhodofomes</taxon>
    </lineage>
</organism>
<comment type="caution">
    <text evidence="2">The sequence shown here is derived from an EMBL/GenBank/DDBJ whole genome shotgun (WGS) entry which is preliminary data.</text>
</comment>
<evidence type="ECO:0000313" key="2">
    <source>
        <dbReference type="EMBL" id="KAH9841667.1"/>
    </source>
</evidence>
<keyword evidence="3" id="KW-1185">Reference proteome</keyword>
<evidence type="ECO:0000256" key="1">
    <source>
        <dbReference type="SAM" id="MobiDB-lite"/>
    </source>
</evidence>
<feature type="region of interest" description="Disordered" evidence="1">
    <location>
        <begin position="119"/>
        <end position="146"/>
    </location>
</feature>
<reference evidence="2 3" key="1">
    <citation type="journal article" date="2021" name="Environ. Microbiol.">
        <title>Gene family expansions and transcriptome signatures uncover fungal adaptations to wood decay.</title>
        <authorList>
            <person name="Hage H."/>
            <person name="Miyauchi S."/>
            <person name="Viragh M."/>
            <person name="Drula E."/>
            <person name="Min B."/>
            <person name="Chaduli D."/>
            <person name="Navarro D."/>
            <person name="Favel A."/>
            <person name="Norest M."/>
            <person name="Lesage-Meessen L."/>
            <person name="Balint B."/>
            <person name="Merenyi Z."/>
            <person name="de Eugenio L."/>
            <person name="Morin E."/>
            <person name="Martinez A.T."/>
            <person name="Baldrian P."/>
            <person name="Stursova M."/>
            <person name="Martinez M.J."/>
            <person name="Novotny C."/>
            <person name="Magnuson J.K."/>
            <person name="Spatafora J.W."/>
            <person name="Maurice S."/>
            <person name="Pangilinan J."/>
            <person name="Andreopoulos W."/>
            <person name="LaButti K."/>
            <person name="Hundley H."/>
            <person name="Na H."/>
            <person name="Kuo A."/>
            <person name="Barry K."/>
            <person name="Lipzen A."/>
            <person name="Henrissat B."/>
            <person name="Riley R."/>
            <person name="Ahrendt S."/>
            <person name="Nagy L.G."/>
            <person name="Grigoriev I.V."/>
            <person name="Martin F."/>
            <person name="Rosso M.N."/>
        </authorList>
    </citation>
    <scope>NUCLEOTIDE SEQUENCE [LARGE SCALE GENOMIC DNA]</scope>
    <source>
        <strain evidence="2 3">CIRM-BRFM 1785</strain>
    </source>
</reference>